<dbReference type="PANTHER" id="PTHR43537">
    <property type="entry name" value="TRANSCRIPTIONAL REGULATOR, GNTR FAMILY"/>
    <property type="match status" value="1"/>
</dbReference>
<dbReference type="InterPro" id="IPR011711">
    <property type="entry name" value="GntR_C"/>
</dbReference>
<evidence type="ECO:0000313" key="5">
    <source>
        <dbReference type="EMBL" id="SOB89579.1"/>
    </source>
</evidence>
<accession>A0A285R789</accession>
<dbReference type="InterPro" id="IPR000524">
    <property type="entry name" value="Tscrpt_reg_HTH_GntR"/>
</dbReference>
<dbReference type="PRINTS" id="PR00035">
    <property type="entry name" value="HTHGNTR"/>
</dbReference>
<dbReference type="GO" id="GO:0003700">
    <property type="term" value="F:DNA-binding transcription factor activity"/>
    <property type="evidence" value="ECO:0007669"/>
    <property type="project" value="InterPro"/>
</dbReference>
<keyword evidence="2 5" id="KW-0238">DNA-binding</keyword>
<sequence>MNEMLDLKLVLLRGESQGPIEMDGLGRSSRLRMQLQKKSELSDRLAVNLLGLIADGRLAPGARIPPERQIAETLSVSRICVRSALDRLKENGYIESVQGAGTRVVRSSEKLDQLYAANLENVNDLGNFCGYLDEFLAEWVDLSEQAEEVATILQPLLAVARSSRRFDPETEYRVRCQLARASRSPGLELLLRRMARGYRCYYNSVPPIDRISDRLAEAAGAMVAAARAGDKTALILAMRDYNSILRSAVIAGAGGPARRAADTELVLRELNAHQPEKLSDIIAREIAGMLARAEGREEDVLIGERRLADVFGVSRVSIRHALQKLKEDGIVTSRERFWTRAAKGDEDAVREARDSFEASVREFKLLCNLRHFQEVWAARRAARHASDKDKADLRRILAEMRRPIDSLDRSIDLDLNLHLTIARSAGSALHFFVNEVLRGTVTNYFVYTLKNPDLRGPREVLLKQHEAIVSAILAGDEDGARDAMERHVRFFQNNYDAYMVSSSAA</sequence>
<dbReference type="InterPro" id="IPR036390">
    <property type="entry name" value="WH_DNA-bd_sf"/>
</dbReference>
<dbReference type="AlphaFoldDB" id="A0A285R789"/>
<dbReference type="PROSITE" id="PS50949">
    <property type="entry name" value="HTH_GNTR"/>
    <property type="match status" value="2"/>
</dbReference>
<dbReference type="GO" id="GO:0003677">
    <property type="term" value="F:DNA binding"/>
    <property type="evidence" value="ECO:0007669"/>
    <property type="project" value="UniProtKB-KW"/>
</dbReference>
<organism evidence="5 6">
    <name type="scientific">Stappia indica</name>
    <dbReference type="NCBI Taxonomy" id="538381"/>
    <lineage>
        <taxon>Bacteria</taxon>
        <taxon>Pseudomonadati</taxon>
        <taxon>Pseudomonadota</taxon>
        <taxon>Alphaproteobacteria</taxon>
        <taxon>Hyphomicrobiales</taxon>
        <taxon>Stappiaceae</taxon>
        <taxon>Stappia</taxon>
    </lineage>
</organism>
<dbReference type="CDD" id="cd07377">
    <property type="entry name" value="WHTH_GntR"/>
    <property type="match status" value="1"/>
</dbReference>
<dbReference type="EMBL" id="OBML01000001">
    <property type="protein sequence ID" value="SOB89579.1"/>
    <property type="molecule type" value="Genomic_DNA"/>
</dbReference>
<keyword evidence="1" id="KW-0805">Transcription regulation</keyword>
<dbReference type="OrthoDB" id="9794015at2"/>
<dbReference type="SUPFAM" id="SSF46785">
    <property type="entry name" value="Winged helix' DNA-binding domain"/>
    <property type="match status" value="2"/>
</dbReference>
<dbReference type="PANTHER" id="PTHR43537:SF5">
    <property type="entry name" value="UXU OPERON TRANSCRIPTIONAL REGULATOR"/>
    <property type="match status" value="1"/>
</dbReference>
<dbReference type="InterPro" id="IPR036388">
    <property type="entry name" value="WH-like_DNA-bd_sf"/>
</dbReference>
<dbReference type="SMART" id="SM00895">
    <property type="entry name" value="FCD"/>
    <property type="match status" value="1"/>
</dbReference>
<name>A0A285R789_9HYPH</name>
<evidence type="ECO:0000259" key="4">
    <source>
        <dbReference type="PROSITE" id="PS50949"/>
    </source>
</evidence>
<dbReference type="SMART" id="SM00345">
    <property type="entry name" value="HTH_GNTR"/>
    <property type="match status" value="2"/>
</dbReference>
<dbReference type="STRING" id="538381.GCA_001696535_01378"/>
<keyword evidence="3" id="KW-0804">Transcription</keyword>
<dbReference type="SUPFAM" id="SSF48008">
    <property type="entry name" value="GntR ligand-binding domain-like"/>
    <property type="match status" value="1"/>
</dbReference>
<evidence type="ECO:0000256" key="3">
    <source>
        <dbReference type="ARBA" id="ARBA00023163"/>
    </source>
</evidence>
<dbReference type="Proteomes" id="UP000219331">
    <property type="component" value="Unassembled WGS sequence"/>
</dbReference>
<dbReference type="InterPro" id="IPR008920">
    <property type="entry name" value="TF_FadR/GntR_C"/>
</dbReference>
<reference evidence="5 6" key="1">
    <citation type="submission" date="2017-08" db="EMBL/GenBank/DDBJ databases">
        <authorList>
            <person name="de Groot N.N."/>
        </authorList>
    </citation>
    <scope>NUCLEOTIDE SEQUENCE [LARGE SCALE GENOMIC DNA]</scope>
    <source>
        <strain evidence="5 6">USBA 352</strain>
    </source>
</reference>
<proteinExistence type="predicted"/>
<evidence type="ECO:0000256" key="2">
    <source>
        <dbReference type="ARBA" id="ARBA00023125"/>
    </source>
</evidence>
<dbReference type="Gene3D" id="1.10.10.10">
    <property type="entry name" value="Winged helix-like DNA-binding domain superfamily/Winged helix DNA-binding domain"/>
    <property type="match status" value="2"/>
</dbReference>
<evidence type="ECO:0000256" key="1">
    <source>
        <dbReference type="ARBA" id="ARBA00023015"/>
    </source>
</evidence>
<protein>
    <submittedName>
        <fullName evidence="5">DNA-binding transcriptional regulator, FadR family</fullName>
    </submittedName>
</protein>
<feature type="domain" description="HTH gntR-type" evidence="4">
    <location>
        <begin position="39"/>
        <end position="107"/>
    </location>
</feature>
<evidence type="ECO:0000313" key="6">
    <source>
        <dbReference type="Proteomes" id="UP000219331"/>
    </source>
</evidence>
<gene>
    <name evidence="5" type="ORF">SAMN05421512_101299</name>
</gene>
<dbReference type="Pfam" id="PF00392">
    <property type="entry name" value="GntR"/>
    <property type="match status" value="2"/>
</dbReference>
<dbReference type="Pfam" id="PF07729">
    <property type="entry name" value="FCD"/>
    <property type="match status" value="1"/>
</dbReference>
<feature type="domain" description="HTH gntR-type" evidence="4">
    <location>
        <begin position="276"/>
        <end position="344"/>
    </location>
</feature>
<dbReference type="Gene3D" id="1.20.120.530">
    <property type="entry name" value="GntR ligand-binding domain-like"/>
    <property type="match status" value="1"/>
</dbReference>
<keyword evidence="6" id="KW-1185">Reference proteome</keyword>
<dbReference type="RefSeq" id="WP_097173682.1">
    <property type="nucleotide sequence ID" value="NZ_OBML01000001.1"/>
</dbReference>